<dbReference type="InterPro" id="IPR014862">
    <property type="entry name" value="TrwC"/>
</dbReference>
<dbReference type="Pfam" id="PF13604">
    <property type="entry name" value="AAA_30"/>
    <property type="match status" value="1"/>
</dbReference>
<evidence type="ECO:0000313" key="3">
    <source>
        <dbReference type="EMBL" id="TWD81654.1"/>
    </source>
</evidence>
<evidence type="ECO:0000313" key="4">
    <source>
        <dbReference type="Proteomes" id="UP000318380"/>
    </source>
</evidence>
<feature type="domain" description="TrwC relaxase" evidence="2">
    <location>
        <begin position="6"/>
        <end position="166"/>
    </location>
</feature>
<accession>A0A561BRY3</accession>
<keyword evidence="4" id="KW-1185">Reference proteome</keyword>
<comment type="caution">
    <text evidence="3">The sequence shown here is derived from an EMBL/GenBank/DDBJ whole genome shotgun (WGS) entry which is preliminary data.</text>
</comment>
<feature type="compositionally biased region" description="Polar residues" evidence="1">
    <location>
        <begin position="1539"/>
        <end position="1548"/>
    </location>
</feature>
<feature type="region of interest" description="Disordered" evidence="1">
    <location>
        <begin position="1504"/>
        <end position="1556"/>
    </location>
</feature>
<dbReference type="SUPFAM" id="SSF52540">
    <property type="entry name" value="P-loop containing nucleoside triphosphate hydrolases"/>
    <property type="match status" value="2"/>
</dbReference>
<gene>
    <name evidence="3" type="ORF">FB561_2774</name>
</gene>
<organism evidence="3 4">
    <name type="scientific">Kribbella amoyensis</name>
    <dbReference type="NCBI Taxonomy" id="996641"/>
    <lineage>
        <taxon>Bacteria</taxon>
        <taxon>Bacillati</taxon>
        <taxon>Actinomycetota</taxon>
        <taxon>Actinomycetes</taxon>
        <taxon>Propionibacteriales</taxon>
        <taxon>Kribbellaceae</taxon>
        <taxon>Kribbella</taxon>
    </lineage>
</organism>
<reference evidence="3 4" key="1">
    <citation type="submission" date="2019-06" db="EMBL/GenBank/DDBJ databases">
        <title>Sequencing the genomes of 1000 actinobacteria strains.</title>
        <authorList>
            <person name="Klenk H.-P."/>
        </authorList>
    </citation>
    <scope>NUCLEOTIDE SEQUENCE [LARGE SCALE GENOMIC DNA]</scope>
    <source>
        <strain evidence="3 4">DSM 24683</strain>
    </source>
</reference>
<name>A0A561BRY3_9ACTN</name>
<evidence type="ECO:0000259" key="2">
    <source>
        <dbReference type="Pfam" id="PF08751"/>
    </source>
</evidence>
<protein>
    <submittedName>
        <fullName evidence="3">Conjugative relaxase-like TrwC/TraI family protein</fullName>
    </submittedName>
</protein>
<feature type="compositionally biased region" description="Basic and acidic residues" evidence="1">
    <location>
        <begin position="1504"/>
        <end position="1537"/>
    </location>
</feature>
<dbReference type="SUPFAM" id="SSF55464">
    <property type="entry name" value="Origin of replication-binding domain, RBD-like"/>
    <property type="match status" value="1"/>
</dbReference>
<dbReference type="Gene3D" id="3.40.50.300">
    <property type="entry name" value="P-loop containing nucleotide triphosphate hydrolases"/>
    <property type="match status" value="1"/>
</dbReference>
<sequence length="1556" mass="168109">MSIKTGHSADYLTGAVAAGRENYYTGATAAGEPPGRWYGRGAEALGLAGEVDAQDMTALYERFIDPRDERFGDPMKWDEAATLGHTGRAYKTEAELVAAALAKEPWADKERQDEIRAEAAGAVQKNASFHDATFSVQKSVTVLHTAFEAQEVKAQRALAPARGALLKARQTGAPAREVHRLEQAVHRLETEAATWGEHRKAVEDAIWAGNNAALDYLSDKAGYVRIGHHGGASGRWADAHDWTVASFFQHDSRNHDPQIHIHNAILAKAQAPSGKWLKIDSKAMYKYQSAAGAVGERVMEQHLTKALGVAFQVRPDGEAREIVGVDQAAMDLFSSRRLAITKKTAALVDQFRRKYGREPNALELDHLQERATLATRRAKSKEGETVEARLERWDRELRAEVAGGLRRVANEVLQHHQHTPADTSWDEDAVLEQALAAVQETQAAWRPGDLTRAISMALPDDLGDRDPAELVELLDRLTDKGLARAVCLDAERPGSSVLPSELLLANGTSSYNAPGRALYATAGHLNAESALTRAGYRRGAPVMTHQHAGEFVKQLGKLGLKLGADQDTALRAILSSGALTEALVGPAGTGKSRVVGALARAWADPELWHGDEHRVIGLASSQIATEVLTADGVPAMNVSQWLTTQRRIMAGSAAPQALQLQLRAGDLVVLDESGMTSTQDLAEIHEHCARHSAKLLLVGDQRQLAAVGAGGGMDLVISRAHTHELTETRRFSATWEGPASLRLRVGDKSVLGDYHRHGRIVDGGNVEHAETLAGDAWLADRVNGLNSLLLVDTNDQAARVSAQLRARLVNYGLVDDTATVRLGLQGTRAGRGDIIQARENDWSLARLPGNRRAAINRATYKVVDVLPDGGLTVAPIEHGTTTAVSGETMTLPARYVESHVALAYASTVHAAQGLTVDTSHGVVTSTTSLNSLYVQASRGRASNKLYVVTRAVPADLDTGETALTDERTARSVLLGIFDTVDERREKAATTARAESSAEAARHRTPAELLADAIEMATAARASQWLDSAAADGLLTDAQRTKLASEAGAATLTALLRRVELAGHDPDAVLRDAIARRDLGNARELSNVIQGRITKTTRLDPVGATYSQRLPAVDSPEWSAYLERLALDADTAARDLAFDLAEQSPPWLVKQIGHCPDGADEAEAWIGKAATVAGYRDLVGWTSDTSAIGPAPSAGQTEAYAAWRAAWDALDRPEDQRAEAEMTVGQLRVRVAAYQREQSWAPPYVGEELAGTRQAADKARQQAALRDAEADVSDDHDTRERLRTQANEARALAQAHDALATDLSIIDDARAQWLVHTAATKSAAVRAEAELKDRGIKVQEPDDNASTTTSQWLAAQRQDDDWAVRDEHDLAEIAEARERDLATAQPGDESAEAEILDNQLDAAADNADLIPAAELVADEPAAPDVIADPAKGDRADEVVHDTAEDDDEFQVDFDHELDHELAPADLRKVTEREPRVLEADELRVPSADETAEAVRRAQRALIELRQRERADAEREAAEAAAERREDDLAAWHTEREAADTTANSHNQQAGHALGLDD</sequence>
<dbReference type="EMBL" id="VIVK01000001">
    <property type="protein sequence ID" value="TWD81654.1"/>
    <property type="molecule type" value="Genomic_DNA"/>
</dbReference>
<evidence type="ECO:0000256" key="1">
    <source>
        <dbReference type="SAM" id="MobiDB-lite"/>
    </source>
</evidence>
<dbReference type="Pfam" id="PF08751">
    <property type="entry name" value="TrwC"/>
    <property type="match status" value="2"/>
</dbReference>
<feature type="domain" description="TrwC relaxase" evidence="2">
    <location>
        <begin position="196"/>
        <end position="398"/>
    </location>
</feature>
<dbReference type="CDD" id="cd18809">
    <property type="entry name" value="SF1_C_RecD"/>
    <property type="match status" value="1"/>
</dbReference>
<dbReference type="InterPro" id="IPR027417">
    <property type="entry name" value="P-loop_NTPase"/>
</dbReference>
<proteinExistence type="predicted"/>
<dbReference type="Proteomes" id="UP000318380">
    <property type="component" value="Unassembled WGS sequence"/>
</dbReference>
<dbReference type="NCBIfam" id="NF041492">
    <property type="entry name" value="MobF"/>
    <property type="match status" value="1"/>
</dbReference>
<dbReference type="RefSeq" id="WP_170284661.1">
    <property type="nucleotide sequence ID" value="NZ_VIVK01000001.1"/>
</dbReference>